<accession>A0A240ENQ5</accession>
<dbReference type="EMBL" id="OANU01000117">
    <property type="protein sequence ID" value="SNX50332.1"/>
    <property type="molecule type" value="Genomic_DNA"/>
</dbReference>
<evidence type="ECO:0000313" key="2">
    <source>
        <dbReference type="EMBL" id="SNX50332.1"/>
    </source>
</evidence>
<reference evidence="3" key="1">
    <citation type="submission" date="2016-06" db="EMBL/GenBank/DDBJ databases">
        <authorList>
            <person name="Rodrigo-Torres L."/>
            <person name="Arahal R.D."/>
            <person name="Lucena T."/>
        </authorList>
    </citation>
    <scope>NUCLEOTIDE SEQUENCE [LARGE SCALE GENOMIC DNA]</scope>
    <source>
        <strain evidence="3">CECT8203</strain>
    </source>
</reference>
<dbReference type="Gene3D" id="3.40.50.1010">
    <property type="entry name" value="5'-nuclease"/>
    <property type="match status" value="1"/>
</dbReference>
<sequence length="166" mass="18796">MFTMESIAIFVDVQNVYYTTRQAFGRRFDYNALWATLSNNYRIEIARAYAISSVDPKQRQFHHILRGIGFNVLLKPFIQRLDGSAKGDWDVGLALDVYEIANSVDRIVLVSGDGDFQVLVERIQQRFGTKVTVVGVRSLTANNLIQAADDYVEIDSQLLIGHQHGE</sequence>
<dbReference type="InterPro" id="IPR047140">
    <property type="entry name" value="LabA"/>
</dbReference>
<name>A0A240ENQ5_9VIBR</name>
<dbReference type="PANTHER" id="PTHR35458:SF8">
    <property type="entry name" value="SLR0650 PROTEIN"/>
    <property type="match status" value="1"/>
</dbReference>
<organism evidence="2 3">
    <name type="scientific">Vibrio thalassae</name>
    <dbReference type="NCBI Taxonomy" id="1243014"/>
    <lineage>
        <taxon>Bacteria</taxon>
        <taxon>Pseudomonadati</taxon>
        <taxon>Pseudomonadota</taxon>
        <taxon>Gammaproteobacteria</taxon>
        <taxon>Vibrionales</taxon>
        <taxon>Vibrionaceae</taxon>
        <taxon>Vibrio</taxon>
    </lineage>
</organism>
<dbReference type="AlphaFoldDB" id="A0A240ENQ5"/>
<dbReference type="InterPro" id="IPR021139">
    <property type="entry name" value="NYN"/>
</dbReference>
<protein>
    <submittedName>
        <fullName evidence="2">NYN domain protein</fullName>
    </submittedName>
</protein>
<dbReference type="Proteomes" id="UP000219336">
    <property type="component" value="Unassembled WGS sequence"/>
</dbReference>
<dbReference type="CDD" id="cd10911">
    <property type="entry name" value="PIN_LabA"/>
    <property type="match status" value="1"/>
</dbReference>
<dbReference type="Pfam" id="PF01936">
    <property type="entry name" value="NYN"/>
    <property type="match status" value="1"/>
</dbReference>
<evidence type="ECO:0000259" key="1">
    <source>
        <dbReference type="Pfam" id="PF01936"/>
    </source>
</evidence>
<gene>
    <name evidence="2" type="ORF">VTH8203_03987</name>
</gene>
<dbReference type="GO" id="GO:0004540">
    <property type="term" value="F:RNA nuclease activity"/>
    <property type="evidence" value="ECO:0007669"/>
    <property type="project" value="InterPro"/>
</dbReference>
<proteinExistence type="predicted"/>
<dbReference type="PANTHER" id="PTHR35458">
    <property type="entry name" value="SLR0755 PROTEIN"/>
    <property type="match status" value="1"/>
</dbReference>
<keyword evidence="3" id="KW-1185">Reference proteome</keyword>
<evidence type="ECO:0000313" key="3">
    <source>
        <dbReference type="Proteomes" id="UP000219336"/>
    </source>
</evidence>
<feature type="domain" description="NYN" evidence="1">
    <location>
        <begin position="7"/>
        <end position="154"/>
    </location>
</feature>